<dbReference type="Proteomes" id="UP001218218">
    <property type="component" value="Unassembled WGS sequence"/>
</dbReference>
<gene>
    <name evidence="2" type="ORF">DFH08DRAFT_819588</name>
</gene>
<feature type="compositionally biased region" description="Basic and acidic residues" evidence="1">
    <location>
        <begin position="465"/>
        <end position="478"/>
    </location>
</feature>
<feature type="compositionally biased region" description="Basic and acidic residues" evidence="1">
    <location>
        <begin position="321"/>
        <end position="341"/>
    </location>
</feature>
<evidence type="ECO:0000313" key="3">
    <source>
        <dbReference type="Proteomes" id="UP001218218"/>
    </source>
</evidence>
<feature type="compositionally biased region" description="Basic residues" evidence="1">
    <location>
        <begin position="301"/>
        <end position="312"/>
    </location>
</feature>
<sequence length="604" mass="65750">MAHPTSQSFTLSRLPLSFSRLRLSLGLAAQPVKSLGCSHDSFLAIMSQDHPHCWSVSRDQMKPDEGPYLPTSRACAHVRPHPVPAVVLSPLRAALDRSCPSSPHLRLLSPPPAASHLRLLLLVLTQIISPLPFPSVYGSAPLELSFARALPRLHLRPRAPAHCVCRAAIGKGRGGGGVWDPLPALGLLSAGENVHRREEEGREYLRQVSGEYGTVWRAPDEADVEADAEPVDESVVCKAESECGWADQDTAQALWLEKGTRRATHARTGGAASSAQGLLLPLPRSCGGSDAGARAFPDGRSKRRARKTKRRERTPCAEQQGARDAHADAHARHGVERDWAHRLFGSESAGPGPASRGDGAALADRDVGVGVGDGRGRGRGESTGTGARADSVSSAGGTRSSGGLAKGRREIVGSEKESQCQRAPSLLIHAKSSVPRSCLDCSSIVIVRSHPVPLVLEPARRPWRKHDATRGREKTNERKTKRRQGRTYPIRAASRHASTTFVTVLVPICVKRVSAPRIMHSSTKKRDCDERTWRAIRVKGRARDSELGVARAAPAGPTKCSLVRRLRWNEEGDVHKSRNVNGQRRVFWTWLRAVICRKQRKKSR</sequence>
<keyword evidence="3" id="KW-1185">Reference proteome</keyword>
<feature type="region of interest" description="Disordered" evidence="1">
    <location>
        <begin position="283"/>
        <end position="406"/>
    </location>
</feature>
<evidence type="ECO:0000313" key="2">
    <source>
        <dbReference type="EMBL" id="KAJ7318685.1"/>
    </source>
</evidence>
<dbReference type="AlphaFoldDB" id="A0AAD6ZE37"/>
<protein>
    <submittedName>
        <fullName evidence="2">Uncharacterized protein</fullName>
    </submittedName>
</protein>
<accession>A0AAD6ZE37</accession>
<feature type="region of interest" description="Disordered" evidence="1">
    <location>
        <begin position="463"/>
        <end position="485"/>
    </location>
</feature>
<comment type="caution">
    <text evidence="2">The sequence shown here is derived from an EMBL/GenBank/DDBJ whole genome shotgun (WGS) entry which is preliminary data.</text>
</comment>
<proteinExistence type="predicted"/>
<reference evidence="2" key="1">
    <citation type="submission" date="2023-03" db="EMBL/GenBank/DDBJ databases">
        <title>Massive genome expansion in bonnet fungi (Mycena s.s.) driven by repeated elements and novel gene families across ecological guilds.</title>
        <authorList>
            <consortium name="Lawrence Berkeley National Laboratory"/>
            <person name="Harder C.B."/>
            <person name="Miyauchi S."/>
            <person name="Viragh M."/>
            <person name="Kuo A."/>
            <person name="Thoen E."/>
            <person name="Andreopoulos B."/>
            <person name="Lu D."/>
            <person name="Skrede I."/>
            <person name="Drula E."/>
            <person name="Henrissat B."/>
            <person name="Morin E."/>
            <person name="Kohler A."/>
            <person name="Barry K."/>
            <person name="LaButti K."/>
            <person name="Morin E."/>
            <person name="Salamov A."/>
            <person name="Lipzen A."/>
            <person name="Mereny Z."/>
            <person name="Hegedus B."/>
            <person name="Baldrian P."/>
            <person name="Stursova M."/>
            <person name="Weitz H."/>
            <person name="Taylor A."/>
            <person name="Grigoriev I.V."/>
            <person name="Nagy L.G."/>
            <person name="Martin F."/>
            <person name="Kauserud H."/>
        </authorList>
    </citation>
    <scope>NUCLEOTIDE SEQUENCE</scope>
    <source>
        <strain evidence="2">CBHHK002</strain>
    </source>
</reference>
<evidence type="ECO:0000256" key="1">
    <source>
        <dbReference type="SAM" id="MobiDB-lite"/>
    </source>
</evidence>
<organism evidence="2 3">
    <name type="scientific">Mycena albidolilacea</name>
    <dbReference type="NCBI Taxonomy" id="1033008"/>
    <lineage>
        <taxon>Eukaryota</taxon>
        <taxon>Fungi</taxon>
        <taxon>Dikarya</taxon>
        <taxon>Basidiomycota</taxon>
        <taxon>Agaricomycotina</taxon>
        <taxon>Agaricomycetes</taxon>
        <taxon>Agaricomycetidae</taxon>
        <taxon>Agaricales</taxon>
        <taxon>Marasmiineae</taxon>
        <taxon>Mycenaceae</taxon>
        <taxon>Mycena</taxon>
    </lineage>
</organism>
<dbReference type="EMBL" id="JARIHO010000056">
    <property type="protein sequence ID" value="KAJ7318685.1"/>
    <property type="molecule type" value="Genomic_DNA"/>
</dbReference>
<name>A0AAD6ZE37_9AGAR</name>